<evidence type="ECO:0000313" key="3">
    <source>
        <dbReference type="Proteomes" id="UP000218418"/>
    </source>
</evidence>
<feature type="transmembrane region" description="Helical" evidence="1">
    <location>
        <begin position="56"/>
        <end position="78"/>
    </location>
</feature>
<evidence type="ECO:0000256" key="1">
    <source>
        <dbReference type="SAM" id="Phobius"/>
    </source>
</evidence>
<accession>A0A1Z4LZK5</accession>
<dbReference type="Proteomes" id="UP000218418">
    <property type="component" value="Chromosome"/>
</dbReference>
<protein>
    <submittedName>
        <fullName evidence="2">Uncharacterized protein</fullName>
    </submittedName>
</protein>
<organism evidence="2 3">
    <name type="scientific">Calothrix parasitica NIES-267</name>
    <dbReference type="NCBI Taxonomy" id="1973488"/>
    <lineage>
        <taxon>Bacteria</taxon>
        <taxon>Bacillati</taxon>
        <taxon>Cyanobacteriota</taxon>
        <taxon>Cyanophyceae</taxon>
        <taxon>Nostocales</taxon>
        <taxon>Calotrichaceae</taxon>
        <taxon>Calothrix</taxon>
    </lineage>
</organism>
<keyword evidence="1" id="KW-0812">Transmembrane</keyword>
<evidence type="ECO:0000313" key="2">
    <source>
        <dbReference type="EMBL" id="BAY86665.1"/>
    </source>
</evidence>
<dbReference type="AlphaFoldDB" id="A0A1Z4LZK5"/>
<name>A0A1Z4LZK5_9CYAN</name>
<gene>
    <name evidence="2" type="ORF">NIES267_61760</name>
</gene>
<sequence length="145" mass="16180">MNLSLPRKLILSSVIACGAVFALMTAPLAIMGDQQVRIRIEEESFLNGRLRDISPPYIVFATLISVGTGISVAALMGWKQSNRNSFNYQEKLGLLEKDLKLKEKLLEEFKFSDSRLQASGLDDYLPSQSIELLEAQKKEEVSNNS</sequence>
<keyword evidence="1" id="KW-0472">Membrane</keyword>
<proteinExistence type="predicted"/>
<reference evidence="2 3" key="1">
    <citation type="submission" date="2017-06" db="EMBL/GenBank/DDBJ databases">
        <title>Genome sequencing of cyanobaciteial culture collection at National Institute for Environmental Studies (NIES).</title>
        <authorList>
            <person name="Hirose Y."/>
            <person name="Shimura Y."/>
            <person name="Fujisawa T."/>
            <person name="Nakamura Y."/>
            <person name="Kawachi M."/>
        </authorList>
    </citation>
    <scope>NUCLEOTIDE SEQUENCE [LARGE SCALE GENOMIC DNA]</scope>
    <source>
        <strain evidence="2 3">NIES-267</strain>
    </source>
</reference>
<keyword evidence="1" id="KW-1133">Transmembrane helix</keyword>
<dbReference type="OrthoDB" id="529125at2"/>
<dbReference type="EMBL" id="AP018227">
    <property type="protein sequence ID" value="BAY86665.1"/>
    <property type="molecule type" value="Genomic_DNA"/>
</dbReference>
<keyword evidence="3" id="KW-1185">Reference proteome</keyword>